<sequence>MYARKLKFLTNLLFKPFFKGFLTPRKKRKSGLYPKCQICGSYFTAFNKRQRVCKQKYCIKIDRARQYRARIDFAKAERKGKMEAIQARERETAAI</sequence>
<proteinExistence type="predicted"/>
<evidence type="ECO:0000313" key="1">
    <source>
        <dbReference type="EMBL" id="KKK81436.1"/>
    </source>
</evidence>
<name>A0A0F9BAK0_9ZZZZ</name>
<comment type="caution">
    <text evidence="1">The sequence shown here is derived from an EMBL/GenBank/DDBJ whole genome shotgun (WGS) entry which is preliminary data.</text>
</comment>
<dbReference type="AlphaFoldDB" id="A0A0F9BAK0"/>
<protein>
    <submittedName>
        <fullName evidence="1">Uncharacterized protein</fullName>
    </submittedName>
</protein>
<feature type="non-terminal residue" evidence="1">
    <location>
        <position position="95"/>
    </location>
</feature>
<organism evidence="1">
    <name type="scientific">marine sediment metagenome</name>
    <dbReference type="NCBI Taxonomy" id="412755"/>
    <lineage>
        <taxon>unclassified sequences</taxon>
        <taxon>metagenomes</taxon>
        <taxon>ecological metagenomes</taxon>
    </lineage>
</organism>
<accession>A0A0F9BAK0</accession>
<dbReference type="EMBL" id="LAZR01053125">
    <property type="protein sequence ID" value="KKK81436.1"/>
    <property type="molecule type" value="Genomic_DNA"/>
</dbReference>
<gene>
    <name evidence="1" type="ORF">LCGC14_2813440</name>
</gene>
<reference evidence="1" key="1">
    <citation type="journal article" date="2015" name="Nature">
        <title>Complex archaea that bridge the gap between prokaryotes and eukaryotes.</title>
        <authorList>
            <person name="Spang A."/>
            <person name="Saw J.H."/>
            <person name="Jorgensen S.L."/>
            <person name="Zaremba-Niedzwiedzka K."/>
            <person name="Martijn J."/>
            <person name="Lind A.E."/>
            <person name="van Eijk R."/>
            <person name="Schleper C."/>
            <person name="Guy L."/>
            <person name="Ettema T.J."/>
        </authorList>
    </citation>
    <scope>NUCLEOTIDE SEQUENCE</scope>
</reference>